<evidence type="ECO:0000313" key="2">
    <source>
        <dbReference type="EMBL" id="RDI75149.1"/>
    </source>
</evidence>
<comment type="caution">
    <text evidence="2">The sequence shown here is derived from an EMBL/GenBank/DDBJ whole genome shotgun (WGS) entry which is preliminary data.</text>
</comment>
<reference evidence="2 3" key="1">
    <citation type="submission" date="2018-07" db="EMBL/GenBank/DDBJ databases">
        <title>High-quality-draft genome sequence of Gaiella occulta.</title>
        <authorList>
            <person name="Severino R."/>
            <person name="Froufe H.J.C."/>
            <person name="Rainey F.A."/>
            <person name="Barroso C."/>
            <person name="Albuquerque L."/>
            <person name="Lobo-Da-Cunha A."/>
            <person name="Da Costa M.S."/>
            <person name="Egas C."/>
        </authorList>
    </citation>
    <scope>NUCLEOTIDE SEQUENCE [LARGE SCALE GENOMIC DNA]</scope>
    <source>
        <strain evidence="2 3">F2-233</strain>
    </source>
</reference>
<proteinExistence type="predicted"/>
<feature type="transmembrane region" description="Helical" evidence="1">
    <location>
        <begin position="33"/>
        <end position="50"/>
    </location>
</feature>
<evidence type="ECO:0000313" key="3">
    <source>
        <dbReference type="Proteomes" id="UP000254134"/>
    </source>
</evidence>
<evidence type="ECO:0000256" key="1">
    <source>
        <dbReference type="SAM" id="Phobius"/>
    </source>
</evidence>
<keyword evidence="3" id="KW-1185">Reference proteome</keyword>
<keyword evidence="1" id="KW-1133">Transmembrane helix</keyword>
<keyword evidence="1" id="KW-0472">Membrane</keyword>
<organism evidence="2 3">
    <name type="scientific">Gaiella occulta</name>
    <dbReference type="NCBI Taxonomy" id="1002870"/>
    <lineage>
        <taxon>Bacteria</taxon>
        <taxon>Bacillati</taxon>
        <taxon>Actinomycetota</taxon>
        <taxon>Thermoleophilia</taxon>
        <taxon>Gaiellales</taxon>
        <taxon>Gaiellaceae</taxon>
        <taxon>Gaiella</taxon>
    </lineage>
</organism>
<feature type="transmembrane region" description="Helical" evidence="1">
    <location>
        <begin position="7"/>
        <end position="27"/>
    </location>
</feature>
<dbReference type="EMBL" id="QQZY01000002">
    <property type="protein sequence ID" value="RDI75149.1"/>
    <property type="molecule type" value="Genomic_DNA"/>
</dbReference>
<gene>
    <name evidence="2" type="ORF">Gocc_0947</name>
</gene>
<dbReference type="Proteomes" id="UP000254134">
    <property type="component" value="Unassembled WGS sequence"/>
</dbReference>
<keyword evidence="1" id="KW-0812">Transmembrane</keyword>
<accession>A0A7M2YYP0</accession>
<name>A0A7M2YYP0_9ACTN</name>
<sequence length="60" mass="6468">MPSIDRGVQSFLWAVVFFLVLYFGMVAVDVSKATALILSLVAAFLIFLLVRTRGGDTSGS</sequence>
<reference evidence="3" key="2">
    <citation type="journal article" date="2019" name="MicrobiologyOpen">
        <title>High-quality draft genome sequence of Gaiella occulta isolated from a 150 meter deep mineral water borehole and comparison with the genome sequences of other deep-branching lineages of the phylum Actinobacteria.</title>
        <authorList>
            <person name="Severino R."/>
            <person name="Froufe H.J.C."/>
            <person name="Barroso C."/>
            <person name="Albuquerque L."/>
            <person name="Lobo-da-Cunha A."/>
            <person name="da Costa M.S."/>
            <person name="Egas C."/>
        </authorList>
    </citation>
    <scope>NUCLEOTIDE SEQUENCE [LARGE SCALE GENOMIC DNA]</scope>
    <source>
        <strain evidence="3">F2-233</strain>
    </source>
</reference>
<dbReference type="AlphaFoldDB" id="A0A7M2YYP0"/>
<protein>
    <submittedName>
        <fullName evidence="2">Uncharacterized protein</fullName>
    </submittedName>
</protein>